<accession>A0ABM9YS14</accession>
<reference evidence="1 2" key="1">
    <citation type="submission" date="2009-07" db="EMBL/GenBank/DDBJ databases">
        <authorList>
            <person name="Madupu R."/>
            <person name="Durkin A.S."/>
            <person name="Torralba M."/>
            <person name="Methe B."/>
            <person name="Sutton G.G."/>
            <person name="Strausberg R.L."/>
            <person name="Nelson K.E."/>
        </authorList>
    </citation>
    <scope>NUCLEOTIDE SEQUENCE [LARGE SCALE GENOMIC DNA]</scope>
    <source>
        <strain evidence="1 2">SK82</strain>
    </source>
</reference>
<organism evidence="1 2">
    <name type="scientific">Acinetobacter radioresistens SK82</name>
    <dbReference type="NCBI Taxonomy" id="596318"/>
    <lineage>
        <taxon>Bacteria</taxon>
        <taxon>Pseudomonadati</taxon>
        <taxon>Pseudomonadota</taxon>
        <taxon>Gammaproteobacteria</taxon>
        <taxon>Moraxellales</taxon>
        <taxon>Moraxellaceae</taxon>
        <taxon>Acinetobacter</taxon>
    </lineage>
</organism>
<dbReference type="Proteomes" id="UP000018419">
    <property type="component" value="Unassembled WGS sequence"/>
</dbReference>
<dbReference type="RefSeq" id="WP_005108943.1">
    <property type="nucleotide sequence ID" value="NZ_ACVR01000009.1"/>
</dbReference>
<keyword evidence="2" id="KW-1185">Reference proteome</keyword>
<dbReference type="GeneID" id="69584810"/>
<evidence type="ECO:0000313" key="2">
    <source>
        <dbReference type="Proteomes" id="UP000018419"/>
    </source>
</evidence>
<gene>
    <name evidence="1" type="ORF">ACIRA0001_0409</name>
</gene>
<proteinExistence type="predicted"/>
<protein>
    <submittedName>
        <fullName evidence="1">Uncharacterized protein</fullName>
    </submittedName>
</protein>
<comment type="caution">
    <text evidence="1">The sequence shown here is derived from an EMBL/GenBank/DDBJ whole genome shotgun (WGS) entry which is preliminary data.</text>
</comment>
<dbReference type="EMBL" id="ACVR01000009">
    <property type="protein sequence ID" value="EET83850.1"/>
    <property type="molecule type" value="Genomic_DNA"/>
</dbReference>
<evidence type="ECO:0000313" key="1">
    <source>
        <dbReference type="EMBL" id="EET83850.1"/>
    </source>
</evidence>
<sequence length="94" mass="10945">MKTQVSPKTVLNLVENVLLSKRNATKVMQGIYLKKSKAEIFIVLGQHKAITIFFKGRTELFLEATRHEDMDDAIYQAKDYLKRIYEILDEVAKR</sequence>
<name>A0ABM9YS14_ACIRA</name>